<protein>
    <recommendedName>
        <fullName evidence="4">Glycoside hydrolase family 3 N-terminal domain-containing protein</fullName>
    </recommendedName>
</protein>
<dbReference type="Gene3D" id="3.20.20.300">
    <property type="entry name" value="Glycoside hydrolase, family 3, N-terminal domain"/>
    <property type="match status" value="1"/>
</dbReference>
<comment type="caution">
    <text evidence="5">The sequence shown here is derived from an EMBL/GenBank/DDBJ whole genome shotgun (WGS) entry which is preliminary data.</text>
</comment>
<keyword evidence="3" id="KW-0472">Membrane</keyword>
<keyword evidence="3" id="KW-1133">Transmembrane helix</keyword>
<dbReference type="Pfam" id="PF00933">
    <property type="entry name" value="Glyco_hydro_3"/>
    <property type="match status" value="1"/>
</dbReference>
<dbReference type="EMBL" id="DXEW01000006">
    <property type="protein sequence ID" value="HIX49997.1"/>
    <property type="molecule type" value="Genomic_DNA"/>
</dbReference>
<reference evidence="5" key="1">
    <citation type="journal article" date="2021" name="PeerJ">
        <title>Extensive microbial diversity within the chicken gut microbiome revealed by metagenomics and culture.</title>
        <authorList>
            <person name="Gilroy R."/>
            <person name="Ravi A."/>
            <person name="Getino M."/>
            <person name="Pursley I."/>
            <person name="Horton D.L."/>
            <person name="Alikhan N.F."/>
            <person name="Baker D."/>
            <person name="Gharbi K."/>
            <person name="Hall N."/>
            <person name="Watson M."/>
            <person name="Adriaenssens E.M."/>
            <person name="Foster-Nyarko E."/>
            <person name="Jarju S."/>
            <person name="Secka A."/>
            <person name="Antonio M."/>
            <person name="Oren A."/>
            <person name="Chaudhuri R.R."/>
            <person name="La Ragione R."/>
            <person name="Hildebrand F."/>
            <person name="Pallen M.J."/>
        </authorList>
    </citation>
    <scope>NUCLEOTIDE SEQUENCE</scope>
    <source>
        <strain evidence="5">2189</strain>
    </source>
</reference>
<feature type="transmembrane region" description="Helical" evidence="3">
    <location>
        <begin position="247"/>
        <end position="271"/>
    </location>
</feature>
<dbReference type="GO" id="GO:0005975">
    <property type="term" value="P:carbohydrate metabolic process"/>
    <property type="evidence" value="ECO:0007669"/>
    <property type="project" value="InterPro"/>
</dbReference>
<reference evidence="5" key="2">
    <citation type="submission" date="2021-04" db="EMBL/GenBank/DDBJ databases">
        <authorList>
            <person name="Gilroy R."/>
        </authorList>
    </citation>
    <scope>NUCLEOTIDE SEQUENCE</scope>
    <source>
        <strain evidence="5">2189</strain>
    </source>
</reference>
<organism evidence="5 6">
    <name type="scientific">Candidatus Borkfalkia faecavium</name>
    <dbReference type="NCBI Taxonomy" id="2838508"/>
    <lineage>
        <taxon>Bacteria</taxon>
        <taxon>Bacillati</taxon>
        <taxon>Bacillota</taxon>
        <taxon>Clostridia</taxon>
        <taxon>Christensenellales</taxon>
        <taxon>Christensenellaceae</taxon>
        <taxon>Candidatus Borkfalkia</taxon>
    </lineage>
</organism>
<name>A0A9D1W193_9FIRM</name>
<dbReference type="InterPro" id="IPR001764">
    <property type="entry name" value="Glyco_hydro_3_N"/>
</dbReference>
<evidence type="ECO:0000256" key="3">
    <source>
        <dbReference type="SAM" id="Phobius"/>
    </source>
</evidence>
<feature type="domain" description="Glycoside hydrolase family 3 N-terminal" evidence="4">
    <location>
        <begin position="6"/>
        <end position="168"/>
    </location>
</feature>
<evidence type="ECO:0000313" key="5">
    <source>
        <dbReference type="EMBL" id="HIX49997.1"/>
    </source>
</evidence>
<accession>A0A9D1W193</accession>
<comment type="similarity">
    <text evidence="1">Belongs to the glycosyl hydrolase 3 family.</text>
</comment>
<feature type="non-terminal residue" evidence="5">
    <location>
        <position position="1"/>
    </location>
</feature>
<dbReference type="InterPro" id="IPR017853">
    <property type="entry name" value="GH"/>
</dbReference>
<dbReference type="InterPro" id="IPR050288">
    <property type="entry name" value="Cellulose_deg_GH3"/>
</dbReference>
<dbReference type="PANTHER" id="PTHR42715">
    <property type="entry name" value="BETA-GLUCOSIDASE"/>
    <property type="match status" value="1"/>
</dbReference>
<sequence>CSPIVASTFNEPLMEEMGESFAEVAVHHGRTGIWGVSTNIHRLPYNGRNWEYYSEDGFLAGKSTAAETRGLVKHGITVYTKHFALNEMEKNRNGVNTWANEQSIREIYLKAFEAGITEADGNGIMTSFNRIGCIWTGAHQGLLQHVLREEWGFIGVTATDWCSFQYMGIDNPSILANAVIAGQDEWIYDIVQDQLLQYKDNATFCLALRESAHRNLYTRVHSVAMNGVGTNTRVVFVTPDWQKAIDVVAIVAGCLTGACAVMTALSWVFWFRDRRKG</sequence>
<dbReference type="AlphaFoldDB" id="A0A9D1W193"/>
<dbReference type="PRINTS" id="PR00133">
    <property type="entry name" value="GLHYDRLASE3"/>
</dbReference>
<dbReference type="GO" id="GO:0004553">
    <property type="term" value="F:hydrolase activity, hydrolyzing O-glycosyl compounds"/>
    <property type="evidence" value="ECO:0007669"/>
    <property type="project" value="InterPro"/>
</dbReference>
<evidence type="ECO:0000256" key="2">
    <source>
        <dbReference type="ARBA" id="ARBA00022801"/>
    </source>
</evidence>
<evidence type="ECO:0000313" key="6">
    <source>
        <dbReference type="Proteomes" id="UP000886847"/>
    </source>
</evidence>
<dbReference type="PANTHER" id="PTHR42715:SF10">
    <property type="entry name" value="BETA-GLUCOSIDASE"/>
    <property type="match status" value="1"/>
</dbReference>
<dbReference type="Proteomes" id="UP000886847">
    <property type="component" value="Unassembled WGS sequence"/>
</dbReference>
<dbReference type="SUPFAM" id="SSF51445">
    <property type="entry name" value="(Trans)glycosidases"/>
    <property type="match status" value="1"/>
</dbReference>
<proteinExistence type="inferred from homology"/>
<dbReference type="InterPro" id="IPR036962">
    <property type="entry name" value="Glyco_hydro_3_N_sf"/>
</dbReference>
<evidence type="ECO:0000256" key="1">
    <source>
        <dbReference type="ARBA" id="ARBA00005336"/>
    </source>
</evidence>
<evidence type="ECO:0000259" key="4">
    <source>
        <dbReference type="Pfam" id="PF00933"/>
    </source>
</evidence>
<keyword evidence="3" id="KW-0812">Transmembrane</keyword>
<keyword evidence="2" id="KW-0378">Hydrolase</keyword>
<gene>
    <name evidence="5" type="ORF">H9851_01820</name>
</gene>